<dbReference type="Pfam" id="PF02518">
    <property type="entry name" value="HATPase_c"/>
    <property type="match status" value="1"/>
</dbReference>
<sequence length="148" mass="15733">MQAQEVRAAPAGEPAQVREDGRADLRARLGCLSSSRITVSDPATPVVLPRRAVDGVEAAVHAALANVDRHRPPETRVWLLVEDEEDAATVTVRDDGPGTAEGRIAEAESDGRLGIARSIRGRVRDLGGDTVIVTAPGEGTEIEMRVPR</sequence>
<keyword evidence="1" id="KW-0808">Transferase</keyword>
<accession>A0A7X0D5S6</accession>
<evidence type="ECO:0000256" key="4">
    <source>
        <dbReference type="SAM" id="MobiDB-lite"/>
    </source>
</evidence>
<comment type="caution">
    <text evidence="6">The sequence shown here is derived from an EMBL/GenBank/DDBJ whole genome shotgun (WGS) entry which is preliminary data.</text>
</comment>
<dbReference type="GO" id="GO:0016301">
    <property type="term" value="F:kinase activity"/>
    <property type="evidence" value="ECO:0007669"/>
    <property type="project" value="UniProtKB-KW"/>
</dbReference>
<dbReference type="SUPFAM" id="SSF55874">
    <property type="entry name" value="ATPase domain of HSP90 chaperone/DNA topoisomerase II/histidine kinase"/>
    <property type="match status" value="1"/>
</dbReference>
<dbReference type="AlphaFoldDB" id="A0A7X0D5S6"/>
<protein>
    <submittedName>
        <fullName evidence="6">Signal transduction histidine kinase</fullName>
    </submittedName>
</protein>
<dbReference type="GO" id="GO:0000160">
    <property type="term" value="P:phosphorelay signal transduction system"/>
    <property type="evidence" value="ECO:0007669"/>
    <property type="project" value="UniProtKB-KW"/>
</dbReference>
<organism evidence="6 7">
    <name type="scientific">Nocardiopsis mwathae</name>
    <dbReference type="NCBI Taxonomy" id="1472723"/>
    <lineage>
        <taxon>Bacteria</taxon>
        <taxon>Bacillati</taxon>
        <taxon>Actinomycetota</taxon>
        <taxon>Actinomycetes</taxon>
        <taxon>Streptosporangiales</taxon>
        <taxon>Nocardiopsidaceae</taxon>
        <taxon>Nocardiopsis</taxon>
    </lineage>
</organism>
<dbReference type="Proteomes" id="UP000546642">
    <property type="component" value="Unassembled WGS sequence"/>
</dbReference>
<gene>
    <name evidence="6" type="ORF">HNR23_002595</name>
</gene>
<keyword evidence="3" id="KW-0902">Two-component regulatory system</keyword>
<dbReference type="InterPro" id="IPR036890">
    <property type="entry name" value="HATPase_C_sf"/>
</dbReference>
<evidence type="ECO:0000256" key="1">
    <source>
        <dbReference type="ARBA" id="ARBA00022679"/>
    </source>
</evidence>
<dbReference type="PANTHER" id="PTHR24421:SF61">
    <property type="entry name" value="OXYGEN SENSOR HISTIDINE KINASE NREB"/>
    <property type="match status" value="1"/>
</dbReference>
<dbReference type="Gene3D" id="3.30.565.10">
    <property type="entry name" value="Histidine kinase-like ATPase, C-terminal domain"/>
    <property type="match status" value="1"/>
</dbReference>
<evidence type="ECO:0000256" key="2">
    <source>
        <dbReference type="ARBA" id="ARBA00022777"/>
    </source>
</evidence>
<dbReference type="InterPro" id="IPR003594">
    <property type="entry name" value="HATPase_dom"/>
</dbReference>
<name>A0A7X0D5S6_9ACTN</name>
<proteinExistence type="predicted"/>
<dbReference type="EMBL" id="JACHDS010000001">
    <property type="protein sequence ID" value="MBB6172535.1"/>
    <property type="molecule type" value="Genomic_DNA"/>
</dbReference>
<evidence type="ECO:0000313" key="7">
    <source>
        <dbReference type="Proteomes" id="UP000546642"/>
    </source>
</evidence>
<reference evidence="6 7" key="1">
    <citation type="submission" date="2020-08" db="EMBL/GenBank/DDBJ databases">
        <title>Sequencing the genomes of 1000 actinobacteria strains.</title>
        <authorList>
            <person name="Klenk H.-P."/>
        </authorList>
    </citation>
    <scope>NUCLEOTIDE SEQUENCE [LARGE SCALE GENOMIC DNA]</scope>
    <source>
        <strain evidence="6 7">DSM 46659</strain>
    </source>
</reference>
<keyword evidence="2 6" id="KW-0418">Kinase</keyword>
<dbReference type="PANTHER" id="PTHR24421">
    <property type="entry name" value="NITRATE/NITRITE SENSOR PROTEIN NARX-RELATED"/>
    <property type="match status" value="1"/>
</dbReference>
<evidence type="ECO:0000259" key="5">
    <source>
        <dbReference type="Pfam" id="PF02518"/>
    </source>
</evidence>
<dbReference type="InterPro" id="IPR050482">
    <property type="entry name" value="Sensor_HK_TwoCompSys"/>
</dbReference>
<feature type="region of interest" description="Disordered" evidence="4">
    <location>
        <begin position="1"/>
        <end position="22"/>
    </location>
</feature>
<feature type="domain" description="Histidine kinase/HSP90-like ATPase" evidence="5">
    <location>
        <begin position="55"/>
        <end position="147"/>
    </location>
</feature>
<dbReference type="RefSeq" id="WP_343070542.1">
    <property type="nucleotide sequence ID" value="NZ_JACHDS010000001.1"/>
</dbReference>
<keyword evidence="7" id="KW-1185">Reference proteome</keyword>
<evidence type="ECO:0000313" key="6">
    <source>
        <dbReference type="EMBL" id="MBB6172535.1"/>
    </source>
</evidence>
<evidence type="ECO:0000256" key="3">
    <source>
        <dbReference type="ARBA" id="ARBA00023012"/>
    </source>
</evidence>